<dbReference type="EMBL" id="JANVFT010000022">
    <property type="protein sequence ID" value="KAJ4497362.1"/>
    <property type="molecule type" value="Genomic_DNA"/>
</dbReference>
<dbReference type="Proteomes" id="UP001150217">
    <property type="component" value="Unassembled WGS sequence"/>
</dbReference>
<feature type="region of interest" description="Disordered" evidence="1">
    <location>
        <begin position="128"/>
        <end position="162"/>
    </location>
</feature>
<feature type="compositionally biased region" description="Basic and acidic residues" evidence="1">
    <location>
        <begin position="140"/>
        <end position="162"/>
    </location>
</feature>
<evidence type="ECO:0008006" key="4">
    <source>
        <dbReference type="Google" id="ProtNLM"/>
    </source>
</evidence>
<dbReference type="InterPro" id="IPR011009">
    <property type="entry name" value="Kinase-like_dom_sf"/>
</dbReference>
<comment type="caution">
    <text evidence="2">The sequence shown here is derived from an EMBL/GenBank/DDBJ whole genome shotgun (WGS) entry which is preliminary data.</text>
</comment>
<evidence type="ECO:0000256" key="1">
    <source>
        <dbReference type="SAM" id="MobiDB-lite"/>
    </source>
</evidence>
<keyword evidence="3" id="KW-1185">Reference proteome</keyword>
<reference evidence="2" key="1">
    <citation type="submission" date="2022-08" db="EMBL/GenBank/DDBJ databases">
        <title>A Global Phylogenomic Analysis of the Shiitake Genus Lentinula.</title>
        <authorList>
            <consortium name="DOE Joint Genome Institute"/>
            <person name="Sierra-Patev S."/>
            <person name="Min B."/>
            <person name="Naranjo-Ortiz M."/>
            <person name="Looney B."/>
            <person name="Konkel Z."/>
            <person name="Slot J.C."/>
            <person name="Sakamoto Y."/>
            <person name="Steenwyk J.L."/>
            <person name="Rokas A."/>
            <person name="Carro J."/>
            <person name="Camarero S."/>
            <person name="Ferreira P."/>
            <person name="Molpeceres G."/>
            <person name="Ruiz-Duenas F.J."/>
            <person name="Serrano A."/>
            <person name="Henrissat B."/>
            <person name="Drula E."/>
            <person name="Hughes K.W."/>
            <person name="Mata J.L."/>
            <person name="Ishikawa N.K."/>
            <person name="Vargas-Isla R."/>
            <person name="Ushijima S."/>
            <person name="Smith C.A."/>
            <person name="Ahrendt S."/>
            <person name="Andreopoulos W."/>
            <person name="He G."/>
            <person name="Labutti K."/>
            <person name="Lipzen A."/>
            <person name="Ng V."/>
            <person name="Riley R."/>
            <person name="Sandor L."/>
            <person name="Barry K."/>
            <person name="Martinez A.T."/>
            <person name="Xiao Y."/>
            <person name="Gibbons J.G."/>
            <person name="Terashima K."/>
            <person name="Grigoriev I.V."/>
            <person name="Hibbett D.S."/>
        </authorList>
    </citation>
    <scope>NUCLEOTIDE SEQUENCE</scope>
    <source>
        <strain evidence="2">RHP3577 ss4</strain>
    </source>
</reference>
<evidence type="ECO:0000313" key="2">
    <source>
        <dbReference type="EMBL" id="KAJ4497362.1"/>
    </source>
</evidence>
<proteinExistence type="predicted"/>
<evidence type="ECO:0000313" key="3">
    <source>
        <dbReference type="Proteomes" id="UP001150217"/>
    </source>
</evidence>
<name>A0ABQ8VLU9_9AGAR</name>
<organism evidence="2 3">
    <name type="scientific">Lentinula lateritia</name>
    <dbReference type="NCBI Taxonomy" id="40482"/>
    <lineage>
        <taxon>Eukaryota</taxon>
        <taxon>Fungi</taxon>
        <taxon>Dikarya</taxon>
        <taxon>Basidiomycota</taxon>
        <taxon>Agaricomycotina</taxon>
        <taxon>Agaricomycetes</taxon>
        <taxon>Agaricomycetidae</taxon>
        <taxon>Agaricales</taxon>
        <taxon>Marasmiineae</taxon>
        <taxon>Omphalotaceae</taxon>
        <taxon>Lentinula</taxon>
    </lineage>
</organism>
<sequence length="576" mass="65352">MNDANVILLSLDADAAITSVSSSVEISTDSVLQQAQKFVRATLGTEVGGLVFFVLNEPIEVDEEPAMAAQLGHFSYEWIRWTKGKLREALKTDPNIERVQVVAIRAQEFNELPPREFLSELPGGKFFHERPSKASSNGAKPKEFSDSQADRKTRIHIDRPREPDNISVPIALLVPSFGNFQTNVKHVAPSDRAMLFATKMVNELCVIFRDEQEREQKFCSILSEFLGEDVSKATIGDCKTDGGVIHRYTAIDKEGAARLLVEVKLEQIGTSDPCFQVSLYYLENTRRVRQDVVVGNEEAAAWVRARLPSILISHPGPNIQILGGVMTDRPQIEVLTPSVPMYFHVSNQELFLDLARTLTALNVLFVDLGKVYNNPPPLNPILPIQHVYPYPREFKRGNQVVTFTYLKRVDPIRLVFEVETEEKDTLYIKYTQQYGAEAHRKAHKLGIAPELLAYDDKLHGGWKMVVMKPIPKGYVETDSIEGSEEQGKVQAVVIAKMRPYFREGFVHGDLRAANIFVDGERQNIMVVDYDWAGRNKEVTYPPDVRLSIEIWRPRAELSLRPIETEHDYQMLEHLYY</sequence>
<protein>
    <recommendedName>
        <fullName evidence="4">Non-specific serine/threonine protein kinase</fullName>
    </recommendedName>
</protein>
<gene>
    <name evidence="2" type="ORF">C8R41DRAFT_879754</name>
</gene>
<accession>A0ABQ8VLU9</accession>
<dbReference type="SUPFAM" id="SSF56112">
    <property type="entry name" value="Protein kinase-like (PK-like)"/>
    <property type="match status" value="1"/>
</dbReference>